<evidence type="ECO:0000256" key="2">
    <source>
        <dbReference type="ARBA" id="ARBA00022448"/>
    </source>
</evidence>
<gene>
    <name evidence="11" type="ORF">AMS68_003925</name>
</gene>
<dbReference type="InterPro" id="IPR006593">
    <property type="entry name" value="Cyt_b561/ferric_Rdtase_TM"/>
</dbReference>
<evidence type="ECO:0000256" key="1">
    <source>
        <dbReference type="ARBA" id="ARBA00004370"/>
    </source>
</evidence>
<dbReference type="Pfam" id="PF03188">
    <property type="entry name" value="Cytochrom_B561"/>
    <property type="match status" value="1"/>
</dbReference>
<keyword evidence="6 8" id="KW-0472">Membrane</keyword>
<feature type="transmembrane region" description="Helical" evidence="8">
    <location>
        <begin position="199"/>
        <end position="222"/>
    </location>
</feature>
<dbReference type="OrthoDB" id="19261at2759"/>
<evidence type="ECO:0000256" key="8">
    <source>
        <dbReference type="SAM" id="Phobius"/>
    </source>
</evidence>
<feature type="region of interest" description="Disordered" evidence="7">
    <location>
        <begin position="230"/>
        <end position="250"/>
    </location>
</feature>
<feature type="chain" id="PRO_5026056772" description="Cytochrome b561 domain-containing protein" evidence="9">
    <location>
        <begin position="20"/>
        <end position="250"/>
    </location>
</feature>
<evidence type="ECO:0000256" key="9">
    <source>
        <dbReference type="SAM" id="SignalP"/>
    </source>
</evidence>
<keyword evidence="5 8" id="KW-1133">Transmembrane helix</keyword>
<evidence type="ECO:0000313" key="12">
    <source>
        <dbReference type="Proteomes" id="UP000503462"/>
    </source>
</evidence>
<sequence length="250" mass="26667">MAQLKAGLVLLACASLVAAQYGPGIGNPANAAETNPFYNSEGNNRNSPLSALLASHRGIVIAHGVLASLAFVIFFPIGAIVMRLGSFKGLWLVHAAIQAFAFVLFIAAFGIGIYMSSHAGLSSGAHPVIGIVLFILLLFQPVLGLLHHFMFKKHSRRTVWSYGHIWLGRIGITLGMINGGLGLRLAQKLQVFAPSTGAIIAYGVIAGVMWVVYVACAVLGGLQSRKTQKNNVSKETYAAPEPEKQEQRYA</sequence>
<dbReference type="SMART" id="SM00665">
    <property type="entry name" value="B561"/>
    <property type="match status" value="1"/>
</dbReference>
<keyword evidence="3 8" id="KW-0812">Transmembrane</keyword>
<dbReference type="Gene3D" id="1.20.120.1770">
    <property type="match status" value="1"/>
</dbReference>
<name>A0A6H0XUX0_9PEZI</name>
<feature type="transmembrane region" description="Helical" evidence="8">
    <location>
        <begin position="127"/>
        <end position="146"/>
    </location>
</feature>
<dbReference type="GO" id="GO:0016020">
    <property type="term" value="C:membrane"/>
    <property type="evidence" value="ECO:0007669"/>
    <property type="project" value="UniProtKB-SubCell"/>
</dbReference>
<feature type="domain" description="Cytochrome b561" evidence="10">
    <location>
        <begin position="25"/>
        <end position="225"/>
    </location>
</feature>
<dbReference type="EMBL" id="CP051141">
    <property type="protein sequence ID" value="QIW98407.1"/>
    <property type="molecule type" value="Genomic_DNA"/>
</dbReference>
<keyword evidence="12" id="KW-1185">Reference proteome</keyword>
<reference evidence="11 12" key="1">
    <citation type="journal article" date="2016" name="Sci. Rep.">
        <title>Peltaster fructicola genome reveals evolution from an invasive phytopathogen to an ectophytic parasite.</title>
        <authorList>
            <person name="Xu C."/>
            <person name="Chen H."/>
            <person name="Gleason M.L."/>
            <person name="Xu J.R."/>
            <person name="Liu H."/>
            <person name="Zhang R."/>
            <person name="Sun G."/>
        </authorList>
    </citation>
    <scope>NUCLEOTIDE SEQUENCE [LARGE SCALE GENOMIC DNA]</scope>
    <source>
        <strain evidence="11 12">LNHT1506</strain>
    </source>
</reference>
<evidence type="ECO:0000256" key="4">
    <source>
        <dbReference type="ARBA" id="ARBA00022982"/>
    </source>
</evidence>
<feature type="signal peptide" evidence="9">
    <location>
        <begin position="1"/>
        <end position="19"/>
    </location>
</feature>
<protein>
    <recommendedName>
        <fullName evidence="10">Cytochrome b561 domain-containing protein</fullName>
    </recommendedName>
</protein>
<proteinExistence type="predicted"/>
<dbReference type="CDD" id="cd08760">
    <property type="entry name" value="Cyt_b561_FRRS1_like"/>
    <property type="match status" value="1"/>
</dbReference>
<dbReference type="PANTHER" id="PTHR47797">
    <property type="entry name" value="DEHYDROGENASE, PUTATIVE (AFU_ORTHOLOGUE AFUA_8G05805)-RELATED"/>
    <property type="match status" value="1"/>
</dbReference>
<dbReference type="PANTHER" id="PTHR47797:SF1">
    <property type="entry name" value="CYTOCHROME B561 DOMAIN-CONTAINING PROTEIN-RELATED"/>
    <property type="match status" value="1"/>
</dbReference>
<evidence type="ECO:0000256" key="3">
    <source>
        <dbReference type="ARBA" id="ARBA00022692"/>
    </source>
</evidence>
<accession>A0A6H0XUX0</accession>
<comment type="subcellular location">
    <subcellularLocation>
        <location evidence="1">Membrane</location>
    </subcellularLocation>
</comment>
<feature type="transmembrane region" description="Helical" evidence="8">
    <location>
        <begin position="166"/>
        <end position="187"/>
    </location>
</feature>
<dbReference type="Proteomes" id="UP000503462">
    <property type="component" value="Chromosome 3"/>
</dbReference>
<organism evidence="11 12">
    <name type="scientific">Peltaster fructicola</name>
    <dbReference type="NCBI Taxonomy" id="286661"/>
    <lineage>
        <taxon>Eukaryota</taxon>
        <taxon>Fungi</taxon>
        <taxon>Dikarya</taxon>
        <taxon>Ascomycota</taxon>
        <taxon>Pezizomycotina</taxon>
        <taxon>Dothideomycetes</taxon>
        <taxon>Dothideomycetes incertae sedis</taxon>
        <taxon>Peltaster</taxon>
    </lineage>
</organism>
<feature type="compositionally biased region" description="Basic and acidic residues" evidence="7">
    <location>
        <begin position="241"/>
        <end position="250"/>
    </location>
</feature>
<feature type="transmembrane region" description="Helical" evidence="8">
    <location>
        <begin position="89"/>
        <end position="115"/>
    </location>
</feature>
<keyword evidence="9" id="KW-0732">Signal</keyword>
<feature type="transmembrane region" description="Helical" evidence="8">
    <location>
        <begin position="55"/>
        <end position="77"/>
    </location>
</feature>
<evidence type="ECO:0000256" key="6">
    <source>
        <dbReference type="ARBA" id="ARBA00023136"/>
    </source>
</evidence>
<evidence type="ECO:0000256" key="5">
    <source>
        <dbReference type="ARBA" id="ARBA00022989"/>
    </source>
</evidence>
<evidence type="ECO:0000259" key="10">
    <source>
        <dbReference type="PROSITE" id="PS50939"/>
    </source>
</evidence>
<keyword evidence="4" id="KW-0249">Electron transport</keyword>
<evidence type="ECO:0000313" key="11">
    <source>
        <dbReference type="EMBL" id="QIW98407.1"/>
    </source>
</evidence>
<dbReference type="AlphaFoldDB" id="A0A6H0XUX0"/>
<dbReference type="PROSITE" id="PS50939">
    <property type="entry name" value="CYTOCHROME_B561"/>
    <property type="match status" value="1"/>
</dbReference>
<evidence type="ECO:0000256" key="7">
    <source>
        <dbReference type="SAM" id="MobiDB-lite"/>
    </source>
</evidence>
<keyword evidence="2" id="KW-0813">Transport</keyword>